<gene>
    <name evidence="4" type="ORF">AB675_8336</name>
</gene>
<dbReference type="STRING" id="1664694.A0A0N0NQS0"/>
<dbReference type="VEuPathDB" id="FungiDB:AB675_8336"/>
<dbReference type="OrthoDB" id="2735536at2759"/>
<sequence>MFSKRAIPEGSLVLVTGATGFIGSHVIDQLLQLGYKVRGTARSQEKGAWVKDLFDKKYGPGKFEVVEVPDMSSPGAFDEAIKGASGFVHVATPVMQNLDPNKGIPLVVNGALNMLNAAKSEPSLTRGVLTSSSTPRPTRIRMSSCNVIDEKTWNDQILDKAWAPPPYEGVPRKLAVYSASKMQSEQAAWKFIEEEKPSFTLNAVLPNANLGLVLSPEHQGAPSTVGWLKALWNGFASEDEKALSKNPPQYFINVQDNARVHVAALISPDVNNERLFTFAKPYNWNDILAIYRKNYPEHKFIDDLPDLGRDLSKVANERAEELLKRFDVPGWTSLEQSVKDAVFWA</sequence>
<keyword evidence="1" id="KW-0560">Oxidoreductase</keyword>
<evidence type="ECO:0000256" key="2">
    <source>
        <dbReference type="ARBA" id="ARBA00023445"/>
    </source>
</evidence>
<dbReference type="SUPFAM" id="SSF51735">
    <property type="entry name" value="NAD(P)-binding Rossmann-fold domains"/>
    <property type="match status" value="1"/>
</dbReference>
<evidence type="ECO:0000313" key="5">
    <source>
        <dbReference type="Proteomes" id="UP000038010"/>
    </source>
</evidence>
<proteinExistence type="inferred from homology"/>
<dbReference type="GeneID" id="28740654"/>
<evidence type="ECO:0000313" key="4">
    <source>
        <dbReference type="EMBL" id="KPI44241.1"/>
    </source>
</evidence>
<evidence type="ECO:0000259" key="3">
    <source>
        <dbReference type="Pfam" id="PF01370"/>
    </source>
</evidence>
<dbReference type="Proteomes" id="UP000038010">
    <property type="component" value="Unassembled WGS sequence"/>
</dbReference>
<dbReference type="GO" id="GO:0016616">
    <property type="term" value="F:oxidoreductase activity, acting on the CH-OH group of donors, NAD or NADP as acceptor"/>
    <property type="evidence" value="ECO:0007669"/>
    <property type="project" value="TreeGrafter"/>
</dbReference>
<comment type="caution">
    <text evidence="4">The sequence shown here is derived from an EMBL/GenBank/DDBJ whole genome shotgun (WGS) entry which is preliminary data.</text>
</comment>
<comment type="similarity">
    <text evidence="2">Belongs to the NAD(P)-dependent epimerase/dehydratase family. Dihydroflavonol-4-reductase subfamily.</text>
</comment>
<dbReference type="PANTHER" id="PTHR10366">
    <property type="entry name" value="NAD DEPENDENT EPIMERASE/DEHYDRATASE"/>
    <property type="match status" value="1"/>
</dbReference>
<evidence type="ECO:0000256" key="1">
    <source>
        <dbReference type="ARBA" id="ARBA00023002"/>
    </source>
</evidence>
<dbReference type="Pfam" id="PF01370">
    <property type="entry name" value="Epimerase"/>
    <property type="match status" value="1"/>
</dbReference>
<dbReference type="FunFam" id="3.40.50.720:FF:000426">
    <property type="entry name" value="Aldehyde reductase 2"/>
    <property type="match status" value="1"/>
</dbReference>
<dbReference type="PANTHER" id="PTHR10366:SF562">
    <property type="entry name" value="ALDEHYDE REDUCTASE II (AFU_ORTHOLOGUE AFUA_1G11360)"/>
    <property type="match status" value="1"/>
</dbReference>
<accession>A0A0N0NQS0</accession>
<reference evidence="4 5" key="1">
    <citation type="submission" date="2015-06" db="EMBL/GenBank/DDBJ databases">
        <title>Draft genome of the ant-associated black yeast Phialophora attae CBS 131958.</title>
        <authorList>
            <person name="Moreno L.F."/>
            <person name="Stielow B.J."/>
            <person name="de Hoog S."/>
            <person name="Vicente V.A."/>
            <person name="Weiss V.A."/>
            <person name="de Vries M."/>
            <person name="Cruz L.M."/>
            <person name="Souza E.M."/>
        </authorList>
    </citation>
    <scope>NUCLEOTIDE SEQUENCE [LARGE SCALE GENOMIC DNA]</scope>
    <source>
        <strain evidence="4 5">CBS 131958</strain>
    </source>
</reference>
<keyword evidence="5" id="KW-1185">Reference proteome</keyword>
<name>A0A0N0NQS0_9EURO</name>
<dbReference type="InterPro" id="IPR001509">
    <property type="entry name" value="Epimerase_deHydtase"/>
</dbReference>
<dbReference type="Gene3D" id="3.40.50.720">
    <property type="entry name" value="NAD(P)-binding Rossmann-like Domain"/>
    <property type="match status" value="1"/>
</dbReference>
<organism evidence="4 5">
    <name type="scientific">Cyphellophora attinorum</name>
    <dbReference type="NCBI Taxonomy" id="1664694"/>
    <lineage>
        <taxon>Eukaryota</taxon>
        <taxon>Fungi</taxon>
        <taxon>Dikarya</taxon>
        <taxon>Ascomycota</taxon>
        <taxon>Pezizomycotina</taxon>
        <taxon>Eurotiomycetes</taxon>
        <taxon>Chaetothyriomycetidae</taxon>
        <taxon>Chaetothyriales</taxon>
        <taxon>Cyphellophoraceae</taxon>
        <taxon>Cyphellophora</taxon>
    </lineage>
</organism>
<dbReference type="InterPro" id="IPR050425">
    <property type="entry name" value="NAD(P)_dehydrat-like"/>
</dbReference>
<dbReference type="AlphaFoldDB" id="A0A0N0NQS0"/>
<feature type="domain" description="NAD-dependent epimerase/dehydratase" evidence="3">
    <location>
        <begin position="13"/>
        <end position="269"/>
    </location>
</feature>
<protein>
    <submittedName>
        <fullName evidence="4">Aldehyde 2</fullName>
    </submittedName>
</protein>
<dbReference type="RefSeq" id="XP_018004204.1">
    <property type="nucleotide sequence ID" value="XM_018148774.1"/>
</dbReference>
<dbReference type="InterPro" id="IPR036291">
    <property type="entry name" value="NAD(P)-bd_dom_sf"/>
</dbReference>
<dbReference type="EMBL" id="LFJN01000003">
    <property type="protein sequence ID" value="KPI44241.1"/>
    <property type="molecule type" value="Genomic_DNA"/>
</dbReference>